<dbReference type="Proteomes" id="UP000038802">
    <property type="component" value="Unassembled WGS sequence"/>
</dbReference>
<dbReference type="Proteomes" id="UP000039217">
    <property type="component" value="Unassembled WGS sequence"/>
</dbReference>
<organism evidence="4 6">
    <name type="scientific">Mycobacterium tuberculosis</name>
    <dbReference type="NCBI Taxonomy" id="1773"/>
    <lineage>
        <taxon>Bacteria</taxon>
        <taxon>Bacillati</taxon>
        <taxon>Actinomycetota</taxon>
        <taxon>Actinomycetes</taxon>
        <taxon>Mycobacteriales</taxon>
        <taxon>Mycobacteriaceae</taxon>
        <taxon>Mycobacterium</taxon>
        <taxon>Mycobacterium tuberculosis complex</taxon>
    </lineage>
</organism>
<accession>A0A0T9YJ30</accession>
<dbReference type="Proteomes" id="UP000039021">
    <property type="component" value="Unassembled WGS sequence"/>
</dbReference>
<evidence type="ECO:0000313" key="5">
    <source>
        <dbReference type="EMBL" id="COY36539.1"/>
    </source>
</evidence>
<evidence type="ECO:0000313" key="7">
    <source>
        <dbReference type="Proteomes" id="UP000039021"/>
    </source>
</evidence>
<dbReference type="AlphaFoldDB" id="A0A0T9YJ30"/>
<reference evidence="5" key="3">
    <citation type="submission" date="2015-03" db="EMBL/GenBank/DDBJ databases">
        <authorList>
            <consortium name="Pathogen Informatics"/>
            <person name="Murphy D."/>
        </authorList>
    </citation>
    <scope>NUCLEOTIDE SEQUENCE</scope>
    <source>
        <strain evidence="5">N09902308</strain>
    </source>
</reference>
<reference evidence="4" key="1">
    <citation type="submission" date="2015-03" db="EMBL/GenBank/DDBJ databases">
        <authorList>
            <person name="Murphy D."/>
        </authorList>
    </citation>
    <scope>NUCLEOTIDE SEQUENCE [LARGE SCALE GENOMIC DNA]</scope>
    <source>
        <strain evidence="4">K00500041</strain>
    </source>
</reference>
<dbReference type="Proteomes" id="UP000046947">
    <property type="component" value="Unassembled WGS sequence"/>
</dbReference>
<dbReference type="EMBL" id="CQQC01000392">
    <property type="protein sequence ID" value="CNU95966.1"/>
    <property type="molecule type" value="Genomic_DNA"/>
</dbReference>
<name>A0A0T9YJ30_MYCTX</name>
<protein>
    <submittedName>
        <fullName evidence="4">Uncharacterized protein</fullName>
    </submittedName>
</protein>
<gene>
    <name evidence="2" type="ORF">ERS007657_01119</name>
    <name evidence="3" type="ORF">ERS007661_01426</name>
    <name evidence="1" type="ORF">ERS007688_02233</name>
    <name evidence="4" type="ORF">ERS007703_00604</name>
    <name evidence="5" type="ORF">ERS007739_02492</name>
</gene>
<evidence type="ECO:0000313" key="8">
    <source>
        <dbReference type="Proteomes" id="UP000039217"/>
    </source>
</evidence>
<evidence type="ECO:0000313" key="2">
    <source>
        <dbReference type="EMBL" id="CFR72662.1"/>
    </source>
</evidence>
<proteinExistence type="predicted"/>
<reference evidence="6 7" key="2">
    <citation type="submission" date="2015-03" db="EMBL/GenBank/DDBJ databases">
        <authorList>
            <consortium name="Pathogen Informatics"/>
        </authorList>
    </citation>
    <scope>NUCLEOTIDE SEQUENCE [LARGE SCALE GENOMIC DNA]</scope>
    <source>
        <strain evidence="2 9">C09601061</strain>
        <strain evidence="3 8">D00501624</strain>
        <strain evidence="1 10">H09601792</strain>
        <strain evidence="6">K00500041</strain>
        <strain evidence="7">N09902308</strain>
    </source>
</reference>
<evidence type="ECO:0000313" key="3">
    <source>
        <dbReference type="EMBL" id="CNU95966.1"/>
    </source>
</evidence>
<dbReference type="EMBL" id="CSAE01000037">
    <property type="protein sequence ID" value="COV13083.1"/>
    <property type="molecule type" value="Genomic_DNA"/>
</dbReference>
<dbReference type="EMBL" id="CFOH01000354">
    <property type="protein sequence ID" value="CFE53339.1"/>
    <property type="molecule type" value="Genomic_DNA"/>
</dbReference>
<dbReference type="EMBL" id="CGCX01000315">
    <property type="protein sequence ID" value="CFR72662.1"/>
    <property type="molecule type" value="Genomic_DNA"/>
</dbReference>
<evidence type="ECO:0000313" key="9">
    <source>
        <dbReference type="Proteomes" id="UP000046680"/>
    </source>
</evidence>
<evidence type="ECO:0000313" key="1">
    <source>
        <dbReference type="EMBL" id="CFE53339.1"/>
    </source>
</evidence>
<evidence type="ECO:0000313" key="4">
    <source>
        <dbReference type="EMBL" id="COV13083.1"/>
    </source>
</evidence>
<sequence length="87" mass="9130">MVIVTFGTSASTTAYKNLPPRLMIPFFSCSTPGKNPGVSTTNTSGMSNASLNRMNRAALSDASLSIAPDMCMGWLATTPTVRPSTRA</sequence>
<evidence type="ECO:0000313" key="6">
    <source>
        <dbReference type="Proteomes" id="UP000038802"/>
    </source>
</evidence>
<dbReference type="EMBL" id="CSBK01001151">
    <property type="protein sequence ID" value="COY36539.1"/>
    <property type="molecule type" value="Genomic_DNA"/>
</dbReference>
<dbReference type="Proteomes" id="UP000046680">
    <property type="component" value="Unassembled WGS sequence"/>
</dbReference>
<evidence type="ECO:0000313" key="10">
    <source>
        <dbReference type="Proteomes" id="UP000046947"/>
    </source>
</evidence>